<keyword evidence="2" id="KW-0479">Metal-binding</keyword>
<evidence type="ECO:0000256" key="1">
    <source>
        <dbReference type="ARBA" id="ARBA00001947"/>
    </source>
</evidence>
<dbReference type="PANTHER" id="PTHR35005:SF1">
    <property type="entry name" value="2-AMINO-5-FORMYLAMINO-6-RIBOSYLAMINOPYRIMIDIN-4(3H)-ONE 5'-MONOPHOSPHATE DEFORMYLASE"/>
    <property type="match status" value="1"/>
</dbReference>
<sequence length="238" mass="24510">MICSGGLGAATWTELDDRQVTLVVPVGSVEQHGPHLPLDTDTRIAGAVADGACATLGADDGPTLMAPALAYGASGEHEDFPGTISIGHEALRQVLVEYGRSACRWAARIVFVNGHGGNVATLIDAVGLLRVEGRDAAWFPCAVAGADAHAGATETALLLHISPETVRSDAVAVGTTAAVADLMPTLRSSGVRAVSPNGVLGDPRRGHPDDGRAHLAAMATRLADAVRRWSPDEHGVLR</sequence>
<gene>
    <name evidence="6" type="primary">mftE</name>
    <name evidence="6" type="ORF">OG579_07490</name>
</gene>
<dbReference type="Gene3D" id="3.40.50.10310">
    <property type="entry name" value="Creatininase"/>
    <property type="match status" value="1"/>
</dbReference>
<dbReference type="AlphaFoldDB" id="A0AAU4K6B8"/>
<dbReference type="Pfam" id="PF02633">
    <property type="entry name" value="Creatininase"/>
    <property type="match status" value="1"/>
</dbReference>
<dbReference type="InterPro" id="IPR003785">
    <property type="entry name" value="Creatininase/forma_Hydrolase"/>
</dbReference>
<dbReference type="SUPFAM" id="SSF102215">
    <property type="entry name" value="Creatininase"/>
    <property type="match status" value="1"/>
</dbReference>
<proteinExistence type="inferred from homology"/>
<name>A0AAU4K6B8_9NOCA</name>
<dbReference type="InterPro" id="IPR023871">
    <property type="entry name" value="MftE"/>
</dbReference>
<comment type="cofactor">
    <cofactor evidence="1">
        <name>Zn(2+)</name>
        <dbReference type="ChEBI" id="CHEBI:29105"/>
    </cofactor>
</comment>
<evidence type="ECO:0000313" key="7">
    <source>
        <dbReference type="Proteomes" id="UP001432128"/>
    </source>
</evidence>
<dbReference type="PANTHER" id="PTHR35005">
    <property type="entry name" value="3-DEHYDRO-SCYLLO-INOSOSE HYDROLASE"/>
    <property type="match status" value="1"/>
</dbReference>
<dbReference type="Proteomes" id="UP001432128">
    <property type="component" value="Chromosome"/>
</dbReference>
<comment type="similarity">
    <text evidence="5">Belongs to the creatininase superfamily.</text>
</comment>
<keyword evidence="4" id="KW-0862">Zinc</keyword>
<evidence type="ECO:0000256" key="5">
    <source>
        <dbReference type="ARBA" id="ARBA00024029"/>
    </source>
</evidence>
<evidence type="ECO:0000313" key="6">
    <source>
        <dbReference type="EMBL" id="WUM21611.1"/>
    </source>
</evidence>
<dbReference type="GO" id="GO:0016811">
    <property type="term" value="F:hydrolase activity, acting on carbon-nitrogen (but not peptide) bonds, in linear amides"/>
    <property type="evidence" value="ECO:0007669"/>
    <property type="project" value="TreeGrafter"/>
</dbReference>
<evidence type="ECO:0000256" key="3">
    <source>
        <dbReference type="ARBA" id="ARBA00022801"/>
    </source>
</evidence>
<accession>A0AAU4K6B8</accession>
<dbReference type="InterPro" id="IPR024087">
    <property type="entry name" value="Creatininase-like_sf"/>
</dbReference>
<evidence type="ECO:0000256" key="4">
    <source>
        <dbReference type="ARBA" id="ARBA00022833"/>
    </source>
</evidence>
<reference evidence="6 7" key="1">
    <citation type="submission" date="2022-10" db="EMBL/GenBank/DDBJ databases">
        <title>The complete genomes of actinobacterial strains from the NBC collection.</title>
        <authorList>
            <person name="Joergensen T.S."/>
            <person name="Alvarez Arevalo M."/>
            <person name="Sterndorff E.B."/>
            <person name="Faurdal D."/>
            <person name="Vuksanovic O."/>
            <person name="Mourched A.-S."/>
            <person name="Charusanti P."/>
            <person name="Shaw S."/>
            <person name="Blin K."/>
            <person name="Weber T."/>
        </authorList>
    </citation>
    <scope>NUCLEOTIDE SEQUENCE [LARGE SCALE GENOMIC DNA]</scope>
    <source>
        <strain evidence="6 7">NBC_00319</strain>
    </source>
</reference>
<dbReference type="KEGG" id="whr:OG579_07490"/>
<organism evidence="6 7">
    <name type="scientific">Williamsia herbipolensis</name>
    <dbReference type="NCBI Taxonomy" id="1603258"/>
    <lineage>
        <taxon>Bacteria</taxon>
        <taxon>Bacillati</taxon>
        <taxon>Actinomycetota</taxon>
        <taxon>Actinomycetes</taxon>
        <taxon>Mycobacteriales</taxon>
        <taxon>Nocardiaceae</taxon>
        <taxon>Williamsia</taxon>
    </lineage>
</organism>
<dbReference type="EMBL" id="CP108021">
    <property type="protein sequence ID" value="WUM21611.1"/>
    <property type="molecule type" value="Genomic_DNA"/>
</dbReference>
<dbReference type="GO" id="GO:0009231">
    <property type="term" value="P:riboflavin biosynthetic process"/>
    <property type="evidence" value="ECO:0007669"/>
    <property type="project" value="TreeGrafter"/>
</dbReference>
<dbReference type="RefSeq" id="WP_328858626.1">
    <property type="nucleotide sequence ID" value="NZ_CP108021.1"/>
</dbReference>
<dbReference type="NCBIfam" id="TIGR03964">
    <property type="entry name" value="mycofact_creat"/>
    <property type="match status" value="1"/>
</dbReference>
<keyword evidence="3" id="KW-0378">Hydrolase</keyword>
<protein>
    <submittedName>
        <fullName evidence="6">Mycofactocin biosynthesis peptidyl-dipeptidase MftE</fullName>
    </submittedName>
</protein>
<keyword evidence="7" id="KW-1185">Reference proteome</keyword>
<evidence type="ECO:0000256" key="2">
    <source>
        <dbReference type="ARBA" id="ARBA00022723"/>
    </source>
</evidence>
<dbReference type="GO" id="GO:0046872">
    <property type="term" value="F:metal ion binding"/>
    <property type="evidence" value="ECO:0007669"/>
    <property type="project" value="UniProtKB-KW"/>
</dbReference>